<comment type="function">
    <text evidence="5">Involved in the maturation of [NiFe] hydrogenases. Required for nickel insertion into the metal center of the hydrogenase.</text>
</comment>
<feature type="binding site" evidence="5">
    <location>
        <position position="73"/>
    </location>
    <ligand>
        <name>Zn(2+)</name>
        <dbReference type="ChEBI" id="CHEBI:29105"/>
    </ligand>
</feature>
<dbReference type="Pfam" id="PF01155">
    <property type="entry name" value="HypA"/>
    <property type="match status" value="1"/>
</dbReference>
<feature type="binding site" evidence="5">
    <location>
        <position position="91"/>
    </location>
    <ligand>
        <name>Zn(2+)</name>
        <dbReference type="ChEBI" id="CHEBI:29105"/>
    </ligand>
</feature>
<evidence type="ECO:0000256" key="3">
    <source>
        <dbReference type="ARBA" id="ARBA00022723"/>
    </source>
</evidence>
<dbReference type="RefSeq" id="WP_196610232.1">
    <property type="nucleotide sequence ID" value="NZ_VRYY01000529.1"/>
</dbReference>
<accession>A0ABS0J965</accession>
<dbReference type="HAMAP" id="MF_00213">
    <property type="entry name" value="HypA_HybF"/>
    <property type="match status" value="1"/>
</dbReference>
<proteinExistence type="inferred from homology"/>
<keyword evidence="7" id="KW-1185">Reference proteome</keyword>
<dbReference type="InterPro" id="IPR000688">
    <property type="entry name" value="HypA/HybF"/>
</dbReference>
<dbReference type="Gene3D" id="3.30.2320.80">
    <property type="match status" value="1"/>
</dbReference>
<protein>
    <recommendedName>
        <fullName evidence="5">Hydrogenase maturation factor HypA</fullName>
    </recommendedName>
</protein>
<gene>
    <name evidence="5" type="primary">hypA</name>
    <name evidence="6" type="ORF">FVW20_14985</name>
</gene>
<feature type="binding site" evidence="5">
    <location>
        <position position="2"/>
    </location>
    <ligand>
        <name>Ni(2+)</name>
        <dbReference type="ChEBI" id="CHEBI:49786"/>
    </ligand>
</feature>
<dbReference type="InterPro" id="IPR020538">
    <property type="entry name" value="Hydgase_Ni_incorp_HypA/HybF_CS"/>
</dbReference>
<sequence length="128" mass="13524">MHESSIVEGILRIVSDEATRHGAPRISRVNLAVGLLACVESRTLTACFELLAEGTPAEGAPLDVQLLPMRGVCPACGDVETRRRKFSCPSCGDDAVHWIGGRELYIASIEVPGPDAIDLPAAAQTTEG</sequence>
<organism evidence="6 7">
    <name type="scientific">Nitratidesulfovibrio oxamicus</name>
    <dbReference type="NCBI Taxonomy" id="32016"/>
    <lineage>
        <taxon>Bacteria</taxon>
        <taxon>Pseudomonadati</taxon>
        <taxon>Thermodesulfobacteriota</taxon>
        <taxon>Desulfovibrionia</taxon>
        <taxon>Desulfovibrionales</taxon>
        <taxon>Desulfovibrionaceae</taxon>
        <taxon>Nitratidesulfovibrio</taxon>
    </lineage>
</organism>
<feature type="binding site" evidence="5">
    <location>
        <position position="76"/>
    </location>
    <ligand>
        <name>Zn(2+)</name>
        <dbReference type="ChEBI" id="CHEBI:29105"/>
    </ligand>
</feature>
<keyword evidence="3 5" id="KW-0479">Metal-binding</keyword>
<reference evidence="6 7" key="1">
    <citation type="submission" date="2019-08" db="EMBL/GenBank/DDBJ databases">
        <authorList>
            <person name="Luo N."/>
        </authorList>
    </citation>
    <scope>NUCLEOTIDE SEQUENCE [LARGE SCALE GENOMIC DNA]</scope>
    <source>
        <strain evidence="6 7">NCIMB 9442</strain>
    </source>
</reference>
<name>A0ABS0J965_9BACT</name>
<dbReference type="PANTHER" id="PTHR34535">
    <property type="entry name" value="HYDROGENASE MATURATION FACTOR HYPA"/>
    <property type="match status" value="1"/>
</dbReference>
<evidence type="ECO:0000313" key="7">
    <source>
        <dbReference type="Proteomes" id="UP001194469"/>
    </source>
</evidence>
<dbReference type="PROSITE" id="PS01249">
    <property type="entry name" value="HYPA"/>
    <property type="match status" value="1"/>
</dbReference>
<feature type="binding site" evidence="5">
    <location>
        <position position="88"/>
    </location>
    <ligand>
        <name>Zn(2+)</name>
        <dbReference type="ChEBI" id="CHEBI:29105"/>
    </ligand>
</feature>
<evidence type="ECO:0000256" key="4">
    <source>
        <dbReference type="ARBA" id="ARBA00022833"/>
    </source>
</evidence>
<dbReference type="PANTHER" id="PTHR34535:SF3">
    <property type="entry name" value="HYDROGENASE MATURATION FACTOR HYPA"/>
    <property type="match status" value="1"/>
</dbReference>
<comment type="similarity">
    <text evidence="1 5">Belongs to the HypA/HybF family.</text>
</comment>
<evidence type="ECO:0000256" key="5">
    <source>
        <dbReference type="HAMAP-Rule" id="MF_00213"/>
    </source>
</evidence>
<dbReference type="EMBL" id="VRYY01000529">
    <property type="protein sequence ID" value="MBG3878278.1"/>
    <property type="molecule type" value="Genomic_DNA"/>
</dbReference>
<keyword evidence="4 5" id="KW-0862">Zinc</keyword>
<evidence type="ECO:0000256" key="2">
    <source>
        <dbReference type="ARBA" id="ARBA00022596"/>
    </source>
</evidence>
<evidence type="ECO:0000256" key="1">
    <source>
        <dbReference type="ARBA" id="ARBA00010748"/>
    </source>
</evidence>
<dbReference type="Proteomes" id="UP001194469">
    <property type="component" value="Unassembled WGS sequence"/>
</dbReference>
<dbReference type="PIRSF" id="PIRSF004761">
    <property type="entry name" value="Hydrgn_mat_HypA"/>
    <property type="match status" value="1"/>
</dbReference>
<evidence type="ECO:0000313" key="6">
    <source>
        <dbReference type="EMBL" id="MBG3878278.1"/>
    </source>
</evidence>
<keyword evidence="2 5" id="KW-0533">Nickel</keyword>
<comment type="caution">
    <text evidence="6">The sequence shown here is derived from an EMBL/GenBank/DDBJ whole genome shotgun (WGS) entry which is preliminary data.</text>
</comment>